<dbReference type="RefSeq" id="WP_162523201.1">
    <property type="nucleotide sequence ID" value="NZ_SPSE01000034.1"/>
</dbReference>
<dbReference type="CDD" id="cd02440">
    <property type="entry name" value="AdoMet_MTases"/>
    <property type="match status" value="1"/>
</dbReference>
<dbReference type="AlphaFoldDB" id="A0A5N7IQZ2"/>
<dbReference type="PANTHER" id="PTHR43861:SF3">
    <property type="entry name" value="PUTATIVE (AFU_ORTHOLOGUE AFUA_2G14390)-RELATED"/>
    <property type="match status" value="1"/>
</dbReference>
<comment type="caution">
    <text evidence="2">The sequence shown here is derived from an EMBL/GenBank/DDBJ whole genome shotgun (WGS) entry which is preliminary data.</text>
</comment>
<evidence type="ECO:0000313" key="3">
    <source>
        <dbReference type="Proteomes" id="UP000342249"/>
    </source>
</evidence>
<keyword evidence="1 2" id="KW-0808">Transferase</keyword>
<dbReference type="InterPro" id="IPR029063">
    <property type="entry name" value="SAM-dependent_MTases_sf"/>
</dbReference>
<dbReference type="GO" id="GO:0008168">
    <property type="term" value="F:methyltransferase activity"/>
    <property type="evidence" value="ECO:0007669"/>
    <property type="project" value="UniProtKB-KW"/>
</dbReference>
<dbReference type="Gene3D" id="3.40.50.150">
    <property type="entry name" value="Vaccinia Virus protein VP39"/>
    <property type="match status" value="1"/>
</dbReference>
<protein>
    <submittedName>
        <fullName evidence="2">Class I SAM-dependent methyltransferase</fullName>
    </submittedName>
</protein>
<gene>
    <name evidence="2" type="ORF">E4V82_14425</name>
</gene>
<organism evidence="2 3">
    <name type="scientific">Clostridium estertheticum</name>
    <dbReference type="NCBI Taxonomy" id="238834"/>
    <lineage>
        <taxon>Bacteria</taxon>
        <taxon>Bacillati</taxon>
        <taxon>Bacillota</taxon>
        <taxon>Clostridia</taxon>
        <taxon>Eubacteriales</taxon>
        <taxon>Clostridiaceae</taxon>
        <taxon>Clostridium</taxon>
    </lineage>
</organism>
<dbReference type="GO" id="GO:0032259">
    <property type="term" value="P:methylation"/>
    <property type="evidence" value="ECO:0007669"/>
    <property type="project" value="UniProtKB-KW"/>
</dbReference>
<proteinExistence type="predicted"/>
<reference evidence="2" key="1">
    <citation type="journal article" date="2019" name="Lett. Appl. Microbiol.">
        <title>A case of 'blown pack' spoilage of vacuum-packaged pork likely associated with Clostridium estertheticum in Canada.</title>
        <authorList>
            <person name="Zhang P."/>
            <person name="Ward P."/>
            <person name="McMullen L.M."/>
            <person name="Yang X."/>
        </authorList>
    </citation>
    <scope>NUCLEOTIDE SEQUENCE [LARGE SCALE GENOMIC DNA]</scope>
    <source>
        <strain evidence="2">MA19</strain>
    </source>
</reference>
<name>A0A5N7IQZ2_9CLOT</name>
<dbReference type="Proteomes" id="UP000342249">
    <property type="component" value="Unassembled WGS sequence"/>
</dbReference>
<dbReference type="EMBL" id="SPSF01000033">
    <property type="protein sequence ID" value="MPQ63301.1"/>
    <property type="molecule type" value="Genomic_DNA"/>
</dbReference>
<sequence>MSFDEYAKTWDTDKRINRAEIIANKINESIPIDKNYSAMEFGCGTGLVSFNLYDRFKRITLVDSSKGMIDILNFKINKYKVNNMVTKHLDILDDKDVLDTKFDVIYNSMVLHHINDTSLIIGEFYELLNNDGYLCIVDLDEDDGSFHKEYPDFNGHNGFNQEKLKGILISAGFSDIESNTFYYDKKVIDAETFNYSLFLMKARKSTNH</sequence>
<dbReference type="SUPFAM" id="SSF53335">
    <property type="entry name" value="S-adenosyl-L-methionine-dependent methyltransferases"/>
    <property type="match status" value="1"/>
</dbReference>
<dbReference type="Pfam" id="PF13489">
    <property type="entry name" value="Methyltransf_23"/>
    <property type="match status" value="1"/>
</dbReference>
<accession>A0A5N7IQZ2</accession>
<evidence type="ECO:0000256" key="1">
    <source>
        <dbReference type="ARBA" id="ARBA00022679"/>
    </source>
</evidence>
<evidence type="ECO:0000313" key="2">
    <source>
        <dbReference type="EMBL" id="MPQ63301.1"/>
    </source>
</evidence>
<keyword evidence="2" id="KW-0489">Methyltransferase</keyword>
<dbReference type="PANTHER" id="PTHR43861">
    <property type="entry name" value="TRANS-ACONITATE 2-METHYLTRANSFERASE-RELATED"/>
    <property type="match status" value="1"/>
</dbReference>